<sequence>MFQQPNLFDPVEYAKNCIEDQVEKLMPKEILFATIDIKKLVQLTSHSVTYLEKNFINTAEAKELECSPTTKRLWKYPEIRDCWLEFCKQNNKI</sequence>
<evidence type="ECO:0000313" key="1">
    <source>
        <dbReference type="EMBL" id="BBM14952.1"/>
    </source>
</evidence>
<organism evidence="1 2">
    <name type="scientific">Enterococcus mundtii</name>
    <dbReference type="NCBI Taxonomy" id="53346"/>
    <lineage>
        <taxon>Bacteria</taxon>
        <taxon>Bacillati</taxon>
        <taxon>Bacillota</taxon>
        <taxon>Bacilli</taxon>
        <taxon>Lactobacillales</taxon>
        <taxon>Enterococcaceae</taxon>
        <taxon>Enterococcus</taxon>
    </lineage>
</organism>
<reference evidence="1 2" key="1">
    <citation type="submission" date="2019-07" db="EMBL/GenBank/DDBJ databases">
        <title>antibiotic susceptibility of plant-derived lactic acid bacteria.</title>
        <authorList>
            <person name="Sugiyama M."/>
            <person name="Noda M."/>
        </authorList>
    </citation>
    <scope>NUCLEOTIDE SEQUENCE [LARGE SCALE GENOMIC DNA]</scope>
    <source>
        <strain evidence="1 2">15-1A</strain>
    </source>
</reference>
<accession>A0AAI8R9S3</accession>
<dbReference type="EMBL" id="AP019810">
    <property type="protein sequence ID" value="BBM14952.1"/>
    <property type="molecule type" value="Genomic_DNA"/>
</dbReference>
<evidence type="ECO:0000313" key="2">
    <source>
        <dbReference type="Proteomes" id="UP000509460"/>
    </source>
</evidence>
<proteinExistence type="predicted"/>
<name>A0AAI8R9S3_ENTMU</name>
<dbReference type="RefSeq" id="WP_178946584.1">
    <property type="nucleotide sequence ID" value="NZ_AP019810.1"/>
</dbReference>
<protein>
    <submittedName>
        <fullName evidence="1">Uncharacterized protein</fullName>
    </submittedName>
</protein>
<dbReference type="AlphaFoldDB" id="A0AAI8R9S3"/>
<dbReference type="Proteomes" id="UP000509460">
    <property type="component" value="Chromosome"/>
</dbReference>
<gene>
    <name evidence="1" type="ORF">EM151A_1760</name>
</gene>